<dbReference type="PANTHER" id="PTHR38011:SF7">
    <property type="entry name" value="2,5-DIAMINO-6-RIBOSYLAMINO-4(3H)-PYRIMIDINONE 5'-PHOSPHATE REDUCTASE"/>
    <property type="match status" value="1"/>
</dbReference>
<dbReference type="PANTHER" id="PTHR38011">
    <property type="entry name" value="DIHYDROFOLATE REDUCTASE FAMILY PROTEIN (AFU_ORTHOLOGUE AFUA_8G06820)"/>
    <property type="match status" value="1"/>
</dbReference>
<dbReference type="SUPFAM" id="SSF53597">
    <property type="entry name" value="Dihydrofolate reductase-like"/>
    <property type="match status" value="1"/>
</dbReference>
<dbReference type="SUPFAM" id="SSF53927">
    <property type="entry name" value="Cytidine deaminase-like"/>
    <property type="match status" value="1"/>
</dbReference>
<evidence type="ECO:0000256" key="3">
    <source>
        <dbReference type="ARBA" id="ARBA00004910"/>
    </source>
</evidence>
<dbReference type="GO" id="GO:0009231">
    <property type="term" value="P:riboflavin biosynthetic process"/>
    <property type="evidence" value="ECO:0007669"/>
    <property type="project" value="UniProtKB-UniPathway"/>
</dbReference>
<dbReference type="InterPro" id="IPR002734">
    <property type="entry name" value="RibDG_C"/>
</dbReference>
<dbReference type="InterPro" id="IPR004794">
    <property type="entry name" value="Eubact_RibD"/>
</dbReference>
<comment type="cofactor">
    <cofactor evidence="15 18">
        <name>Zn(2+)</name>
        <dbReference type="ChEBI" id="CHEBI:29105"/>
    </cofactor>
    <text evidence="15 18">Binds 1 zinc ion.</text>
</comment>
<dbReference type="PROSITE" id="PS51747">
    <property type="entry name" value="CYT_DCMP_DEAMINASES_2"/>
    <property type="match status" value="1"/>
</dbReference>
<feature type="binding site" evidence="17">
    <location>
        <position position="237"/>
    </location>
    <ligand>
        <name>NADP(+)</name>
        <dbReference type="ChEBI" id="CHEBI:58349"/>
    </ligand>
</feature>
<feature type="active site" description="Proton donor" evidence="16">
    <location>
        <position position="89"/>
    </location>
</feature>
<keyword evidence="7 15" id="KW-0479">Metal-binding</keyword>
<dbReference type="Pfam" id="PF01872">
    <property type="entry name" value="RibD_C"/>
    <property type="match status" value="1"/>
</dbReference>
<dbReference type="GO" id="GO:0008270">
    <property type="term" value="F:zinc ion binding"/>
    <property type="evidence" value="ECO:0007669"/>
    <property type="project" value="InterPro"/>
</dbReference>
<dbReference type="GO" id="GO:0008703">
    <property type="term" value="F:5-amino-6-(5-phosphoribosylamino)uracil reductase activity"/>
    <property type="evidence" value="ECO:0007669"/>
    <property type="project" value="UniProtKB-EC"/>
</dbReference>
<gene>
    <name evidence="20" type="primary">ribD</name>
    <name evidence="20" type="ORF">DSM106972_073300</name>
</gene>
<feature type="binding site" evidence="18">
    <location>
        <position position="112"/>
    </location>
    <ligand>
        <name>Zn(2+)</name>
        <dbReference type="ChEBI" id="CHEBI:29105"/>
        <note>catalytic</note>
    </ligand>
</feature>
<comment type="function">
    <text evidence="1 15">Converts 2,5-diamino-6-(ribosylamino)-4(3h)-pyrimidinone 5'-phosphate into 5-amino-6-(ribosylamino)-2,4(1h,3h)-pyrimidinedione 5'-phosphate.</text>
</comment>
<comment type="pathway">
    <text evidence="3 15">Cofactor biosynthesis; riboflavin biosynthesis; 5-amino-6-(D-ribitylamino)uracil from GTP: step 3/4.</text>
</comment>
<evidence type="ECO:0000256" key="1">
    <source>
        <dbReference type="ARBA" id="ARBA00002151"/>
    </source>
</evidence>
<evidence type="ECO:0000256" key="11">
    <source>
        <dbReference type="ARBA" id="ARBA00023002"/>
    </source>
</evidence>
<organism evidence="20 21">
    <name type="scientific">Dulcicalothrix desertica PCC 7102</name>
    <dbReference type="NCBI Taxonomy" id="232991"/>
    <lineage>
        <taxon>Bacteria</taxon>
        <taxon>Bacillati</taxon>
        <taxon>Cyanobacteriota</taxon>
        <taxon>Cyanophyceae</taxon>
        <taxon>Nostocales</taxon>
        <taxon>Calotrichaceae</taxon>
        <taxon>Dulcicalothrix</taxon>
    </lineage>
</organism>
<dbReference type="InterPro" id="IPR024072">
    <property type="entry name" value="DHFR-like_dom_sf"/>
</dbReference>
<feature type="binding site" evidence="18">
    <location>
        <position position="87"/>
    </location>
    <ligand>
        <name>Zn(2+)</name>
        <dbReference type="ChEBI" id="CHEBI:29105"/>
        <note>catalytic</note>
    </ligand>
</feature>
<keyword evidence="11 15" id="KW-0560">Oxidoreductase</keyword>
<keyword evidence="9 15" id="KW-0862">Zinc</keyword>
<evidence type="ECO:0000256" key="9">
    <source>
        <dbReference type="ARBA" id="ARBA00022833"/>
    </source>
</evidence>
<feature type="domain" description="CMP/dCMP-type deaminase" evidence="19">
    <location>
        <begin position="38"/>
        <end position="160"/>
    </location>
</feature>
<name>A0A3S1AH19_9CYAN</name>
<dbReference type="Gene3D" id="3.40.140.10">
    <property type="entry name" value="Cytidine Deaminase, domain 2"/>
    <property type="match status" value="1"/>
</dbReference>
<dbReference type="InterPro" id="IPR011549">
    <property type="entry name" value="RibD_C"/>
</dbReference>
<comment type="caution">
    <text evidence="20">The sequence shown here is derived from an EMBL/GenBank/DDBJ whole genome shotgun (WGS) entry which is preliminary data.</text>
</comment>
<dbReference type="NCBIfam" id="TIGR00227">
    <property type="entry name" value="ribD_Cterm"/>
    <property type="match status" value="1"/>
</dbReference>
<evidence type="ECO:0000259" key="19">
    <source>
        <dbReference type="PROSITE" id="PS51747"/>
    </source>
</evidence>
<dbReference type="Proteomes" id="UP000271624">
    <property type="component" value="Unassembled WGS sequence"/>
</dbReference>
<feature type="binding site" evidence="17">
    <location>
        <position position="191"/>
    </location>
    <ligand>
        <name>NADP(+)</name>
        <dbReference type="ChEBI" id="CHEBI:58349"/>
    </ligand>
</feature>
<keyword evidence="8 15" id="KW-0378">Hydrolase</keyword>
<dbReference type="NCBIfam" id="TIGR00326">
    <property type="entry name" value="eubact_ribD"/>
    <property type="match status" value="1"/>
</dbReference>
<evidence type="ECO:0000313" key="21">
    <source>
        <dbReference type="Proteomes" id="UP000271624"/>
    </source>
</evidence>
<dbReference type="EC" id="3.5.4.26" evidence="15"/>
<evidence type="ECO:0000256" key="18">
    <source>
        <dbReference type="PIRSR" id="PIRSR006769-3"/>
    </source>
</evidence>
<comment type="pathway">
    <text evidence="2 15">Cofactor biosynthesis; riboflavin biosynthesis; 5-amino-6-(D-ribitylamino)uracil from GTP: step 2/4.</text>
</comment>
<dbReference type="InterPro" id="IPR002125">
    <property type="entry name" value="CMP_dCMP_dom"/>
</dbReference>
<feature type="binding site" evidence="18">
    <location>
        <position position="121"/>
    </location>
    <ligand>
        <name>Zn(2+)</name>
        <dbReference type="ChEBI" id="CHEBI:29105"/>
        <note>catalytic</note>
    </ligand>
</feature>
<dbReference type="FunFam" id="3.40.140.10:FF:000025">
    <property type="entry name" value="Riboflavin biosynthesis protein RibD"/>
    <property type="match status" value="1"/>
</dbReference>
<feature type="binding site" evidence="17">
    <location>
        <position position="221"/>
    </location>
    <ligand>
        <name>NADP(+)</name>
        <dbReference type="ChEBI" id="CHEBI:58349"/>
    </ligand>
</feature>
<feature type="binding site" evidence="17">
    <location>
        <position position="241"/>
    </location>
    <ligand>
        <name>substrate</name>
    </ligand>
</feature>
<evidence type="ECO:0000256" key="14">
    <source>
        <dbReference type="ARBA" id="ARBA00049886"/>
    </source>
</evidence>
<feature type="binding site" evidence="17">
    <location>
        <position position="233"/>
    </location>
    <ligand>
        <name>NADP(+)</name>
        <dbReference type="ChEBI" id="CHEBI:58349"/>
    </ligand>
</feature>
<sequence>MDNSPIVQHANAEALQSQENTINISMGYYSQSKNIGTSFDARMMQRCLELARKALGCTAPNPMVGAVIVKDGKIVGEGYHPKAGEPHAEVFALREAGENACGATAYVSLEPCNHYGRTPPCSSALIKAGVAKVVVGMVDPNPLVAGGGIAKLRSGGIEVIVGVEEAACRKLNEGFIHRILHRRPLGILKYAMTLDGKIATNTGHSAWITNQEARSVVYQTRVACDAVVIGGNTVRKDNPYLTSHNEFARNPLRVVMSRSLDLPAEAHLWQTEVAPTLVLTSKGANPDFQASLRRRGVEVIELDLLTPDKAMAYFYERGFCNVLWECGGTLAASAIKENAVQKVLAFIAPKIIGGSAAPTPVGDLGFTTMTEALALERVEMRLVGTDCLIEGYLPLNI</sequence>
<proteinExistence type="inferred from homology"/>
<dbReference type="Pfam" id="PF00383">
    <property type="entry name" value="dCMP_cyt_deam_1"/>
    <property type="match status" value="1"/>
</dbReference>
<reference evidence="20" key="1">
    <citation type="submission" date="2018-12" db="EMBL/GenBank/DDBJ databases">
        <authorList>
            <person name="Will S."/>
            <person name="Neumann-Schaal M."/>
            <person name="Henke P."/>
        </authorList>
    </citation>
    <scope>NUCLEOTIDE SEQUENCE</scope>
    <source>
        <strain evidence="20">PCC 7102</strain>
    </source>
</reference>
<accession>A0A3S1AH19</accession>
<evidence type="ECO:0000256" key="2">
    <source>
        <dbReference type="ARBA" id="ARBA00004882"/>
    </source>
</evidence>
<evidence type="ECO:0000256" key="15">
    <source>
        <dbReference type="PIRNR" id="PIRNR006769"/>
    </source>
</evidence>
<evidence type="ECO:0000256" key="4">
    <source>
        <dbReference type="ARBA" id="ARBA00005259"/>
    </source>
</evidence>
<evidence type="ECO:0000256" key="16">
    <source>
        <dbReference type="PIRSR" id="PIRSR006769-1"/>
    </source>
</evidence>
<evidence type="ECO:0000256" key="13">
    <source>
        <dbReference type="ARBA" id="ARBA00049861"/>
    </source>
</evidence>
<comment type="similarity">
    <text evidence="4 15">In the N-terminal section; belongs to the cytidine and deoxycytidylate deaminase family.</text>
</comment>
<keyword evidence="12" id="KW-0511">Multifunctional enzyme</keyword>
<dbReference type="InterPro" id="IPR050765">
    <property type="entry name" value="Riboflavin_Biosynth_HTPR"/>
</dbReference>
<keyword evidence="10 15" id="KW-0521">NADP</keyword>
<evidence type="ECO:0000256" key="10">
    <source>
        <dbReference type="ARBA" id="ARBA00022857"/>
    </source>
</evidence>
<protein>
    <recommendedName>
        <fullName evidence="15">Riboflavin biosynthesis protein RibD</fullName>
    </recommendedName>
    <domain>
        <recommendedName>
            <fullName evidence="15">Diaminohydroxyphosphoribosylaminopyrimidine deaminase</fullName>
            <shortName evidence="15">DRAP deaminase</shortName>
            <ecNumber evidence="15">3.5.4.26</ecNumber>
        </recommendedName>
        <alternativeName>
            <fullName evidence="15">Riboflavin-specific deaminase</fullName>
        </alternativeName>
    </domain>
    <domain>
        <recommendedName>
            <fullName evidence="15">5-amino-6-(5-phosphoribosylamino)uracil reductase</fullName>
            <ecNumber evidence="15">1.1.1.193</ecNumber>
        </recommendedName>
        <alternativeName>
            <fullName evidence="15">HTP reductase</fullName>
        </alternativeName>
    </domain>
</protein>
<dbReference type="EMBL" id="RSCL01000023">
    <property type="protein sequence ID" value="RUT00559.1"/>
    <property type="molecule type" value="Genomic_DNA"/>
</dbReference>
<dbReference type="AlphaFoldDB" id="A0A3S1AH19"/>
<evidence type="ECO:0000256" key="17">
    <source>
        <dbReference type="PIRSR" id="PIRSR006769-2"/>
    </source>
</evidence>
<evidence type="ECO:0000256" key="8">
    <source>
        <dbReference type="ARBA" id="ARBA00022801"/>
    </source>
</evidence>
<dbReference type="PROSITE" id="PS00903">
    <property type="entry name" value="CYT_DCMP_DEAMINASES_1"/>
    <property type="match status" value="1"/>
</dbReference>
<evidence type="ECO:0000256" key="12">
    <source>
        <dbReference type="ARBA" id="ARBA00023268"/>
    </source>
</evidence>
<dbReference type="CDD" id="cd01284">
    <property type="entry name" value="Riboflavin_deaminase-reductase"/>
    <property type="match status" value="1"/>
</dbReference>
<evidence type="ECO:0000256" key="6">
    <source>
        <dbReference type="ARBA" id="ARBA00022619"/>
    </source>
</evidence>
<comment type="catalytic activity">
    <reaction evidence="14 15">
        <text>2,5-diamino-6-hydroxy-4-(5-phosphoribosylamino)-pyrimidine + H2O + H(+) = 5-amino-6-(5-phospho-D-ribosylamino)uracil + NH4(+)</text>
        <dbReference type="Rhea" id="RHEA:21868"/>
        <dbReference type="ChEBI" id="CHEBI:15377"/>
        <dbReference type="ChEBI" id="CHEBI:15378"/>
        <dbReference type="ChEBI" id="CHEBI:28938"/>
        <dbReference type="ChEBI" id="CHEBI:58453"/>
        <dbReference type="ChEBI" id="CHEBI:58614"/>
        <dbReference type="EC" id="3.5.4.26"/>
    </reaction>
</comment>
<dbReference type="GO" id="GO:0008835">
    <property type="term" value="F:diaminohydroxyphosphoribosylaminopyrimidine deaminase activity"/>
    <property type="evidence" value="ECO:0007669"/>
    <property type="project" value="UniProtKB-EC"/>
</dbReference>
<dbReference type="GO" id="GO:0050661">
    <property type="term" value="F:NADP binding"/>
    <property type="evidence" value="ECO:0007669"/>
    <property type="project" value="InterPro"/>
</dbReference>
<feature type="binding site" evidence="17">
    <location>
        <begin position="327"/>
        <end position="333"/>
    </location>
    <ligand>
        <name>NADP(+)</name>
        <dbReference type="ChEBI" id="CHEBI:58349"/>
    </ligand>
</feature>
<feature type="binding site" evidence="17">
    <location>
        <position position="205"/>
    </location>
    <ligand>
        <name>substrate</name>
    </ligand>
</feature>
<evidence type="ECO:0000256" key="7">
    <source>
        <dbReference type="ARBA" id="ARBA00022723"/>
    </source>
</evidence>
<evidence type="ECO:0000313" key="20">
    <source>
        <dbReference type="EMBL" id="RUT00559.1"/>
    </source>
</evidence>
<dbReference type="UniPathway" id="UPA00275">
    <property type="reaction ID" value="UER00401"/>
</dbReference>
<keyword evidence="6 15" id="KW-0686">Riboflavin biosynthesis</keyword>
<dbReference type="PIRSF" id="PIRSF006769">
    <property type="entry name" value="RibD"/>
    <property type="match status" value="1"/>
</dbReference>
<comment type="similarity">
    <text evidence="5 15">In the C-terminal section; belongs to the HTP reductase family.</text>
</comment>
<evidence type="ECO:0000256" key="5">
    <source>
        <dbReference type="ARBA" id="ARBA00007417"/>
    </source>
</evidence>
<reference evidence="20" key="2">
    <citation type="journal article" date="2019" name="Genome Biol. Evol.">
        <title>Day and night: Metabolic profiles and evolutionary relationships of six axenic non-marine cyanobacteria.</title>
        <authorList>
            <person name="Will S.E."/>
            <person name="Henke P."/>
            <person name="Boedeker C."/>
            <person name="Huang S."/>
            <person name="Brinkmann H."/>
            <person name="Rohde M."/>
            <person name="Jarek M."/>
            <person name="Friedl T."/>
            <person name="Seufert S."/>
            <person name="Schumacher M."/>
            <person name="Overmann J."/>
            <person name="Neumann-Schaal M."/>
            <person name="Petersen J."/>
        </authorList>
    </citation>
    <scope>NUCLEOTIDE SEQUENCE [LARGE SCALE GENOMIC DNA]</scope>
    <source>
        <strain evidence="20">PCC 7102</strain>
    </source>
</reference>
<dbReference type="InterPro" id="IPR016193">
    <property type="entry name" value="Cytidine_deaminase-like"/>
</dbReference>
<feature type="binding site" evidence="17">
    <location>
        <position position="325"/>
    </location>
    <ligand>
        <name>substrate</name>
    </ligand>
</feature>
<dbReference type="InterPro" id="IPR016192">
    <property type="entry name" value="APOBEC/CMP_deaminase_Zn-bd"/>
</dbReference>
<dbReference type="Gene3D" id="3.40.430.10">
    <property type="entry name" value="Dihydrofolate Reductase, subunit A"/>
    <property type="match status" value="1"/>
</dbReference>
<feature type="binding site" evidence="17">
    <location>
        <position position="207"/>
    </location>
    <ligand>
        <name>NADP(+)</name>
        <dbReference type="ChEBI" id="CHEBI:58349"/>
    </ligand>
</feature>
<keyword evidence="21" id="KW-1185">Reference proteome</keyword>
<comment type="catalytic activity">
    <reaction evidence="13 15">
        <text>5-amino-6-(5-phospho-D-ribitylamino)uracil + NADP(+) = 5-amino-6-(5-phospho-D-ribosylamino)uracil + NADPH + H(+)</text>
        <dbReference type="Rhea" id="RHEA:17845"/>
        <dbReference type="ChEBI" id="CHEBI:15378"/>
        <dbReference type="ChEBI" id="CHEBI:57783"/>
        <dbReference type="ChEBI" id="CHEBI:58349"/>
        <dbReference type="ChEBI" id="CHEBI:58421"/>
        <dbReference type="ChEBI" id="CHEBI:58453"/>
        <dbReference type="EC" id="1.1.1.193"/>
    </reaction>
</comment>
<dbReference type="EC" id="1.1.1.193" evidence="15"/>